<accession>A0A427AEJ5</accession>
<sequence length="141" mass="15240">MNLKKGADDSAEAKFDIRSDYHEVHLYYLDFVFDCSVYAGQYVTFPAPVVVAHLVDGQMSIGCHAGGRADRHAKDLGTIVNVPRRNASHMCAMIGVIDGRVWSIMKSSCPNNLIVAGDLAKRSASTLKLCRGGGIPSSLNE</sequence>
<name>A0A427AEJ5_ENSVE</name>
<evidence type="ECO:0000313" key="2">
    <source>
        <dbReference type="Proteomes" id="UP000287651"/>
    </source>
</evidence>
<reference evidence="1 2" key="1">
    <citation type="journal article" date="2014" name="Agronomy (Basel)">
        <title>A Draft Genome Sequence for Ensete ventricosum, the Drought-Tolerant Tree Against Hunger.</title>
        <authorList>
            <person name="Harrison J."/>
            <person name="Moore K.A."/>
            <person name="Paszkiewicz K."/>
            <person name="Jones T."/>
            <person name="Grant M."/>
            <person name="Ambacheew D."/>
            <person name="Muzemil S."/>
            <person name="Studholme D.J."/>
        </authorList>
    </citation>
    <scope>NUCLEOTIDE SEQUENCE [LARGE SCALE GENOMIC DNA]</scope>
</reference>
<evidence type="ECO:0000313" key="1">
    <source>
        <dbReference type="EMBL" id="RRT74663.1"/>
    </source>
</evidence>
<comment type="caution">
    <text evidence="1">The sequence shown here is derived from an EMBL/GenBank/DDBJ whole genome shotgun (WGS) entry which is preliminary data.</text>
</comment>
<dbReference type="AlphaFoldDB" id="A0A427AEJ5"/>
<organism evidence="1 2">
    <name type="scientific">Ensete ventricosum</name>
    <name type="common">Abyssinian banana</name>
    <name type="synonym">Musa ensete</name>
    <dbReference type="NCBI Taxonomy" id="4639"/>
    <lineage>
        <taxon>Eukaryota</taxon>
        <taxon>Viridiplantae</taxon>
        <taxon>Streptophyta</taxon>
        <taxon>Embryophyta</taxon>
        <taxon>Tracheophyta</taxon>
        <taxon>Spermatophyta</taxon>
        <taxon>Magnoliopsida</taxon>
        <taxon>Liliopsida</taxon>
        <taxon>Zingiberales</taxon>
        <taxon>Musaceae</taxon>
        <taxon>Ensete</taxon>
    </lineage>
</organism>
<dbReference type="Proteomes" id="UP000287651">
    <property type="component" value="Unassembled WGS sequence"/>
</dbReference>
<protein>
    <submittedName>
        <fullName evidence="1">Uncharacterized protein</fullName>
    </submittedName>
</protein>
<gene>
    <name evidence="1" type="ORF">B296_00026896</name>
</gene>
<proteinExistence type="predicted"/>
<dbReference type="EMBL" id="AMZH03002709">
    <property type="protein sequence ID" value="RRT74663.1"/>
    <property type="molecule type" value="Genomic_DNA"/>
</dbReference>